<dbReference type="EnsemblPlants" id="LPERR08G00710.1">
    <property type="protein sequence ID" value="LPERR08G00710.1"/>
    <property type="gene ID" value="LPERR08G00710"/>
</dbReference>
<dbReference type="Gramene" id="LPERR08G00710.1">
    <property type="protein sequence ID" value="LPERR08G00710.1"/>
    <property type="gene ID" value="LPERR08G00710"/>
</dbReference>
<name>A0A0D9X3K0_9ORYZ</name>
<reference evidence="1" key="3">
    <citation type="submission" date="2015-04" db="UniProtKB">
        <authorList>
            <consortium name="EnsemblPlants"/>
        </authorList>
    </citation>
    <scope>IDENTIFICATION</scope>
</reference>
<evidence type="ECO:0000313" key="1">
    <source>
        <dbReference type="EnsemblPlants" id="LPERR08G00710.1"/>
    </source>
</evidence>
<reference evidence="1 2" key="1">
    <citation type="submission" date="2012-08" db="EMBL/GenBank/DDBJ databases">
        <title>Oryza genome evolution.</title>
        <authorList>
            <person name="Wing R.A."/>
        </authorList>
    </citation>
    <scope>NUCLEOTIDE SEQUENCE</scope>
</reference>
<dbReference type="HOGENOM" id="CLU_2336705_0_0_1"/>
<evidence type="ECO:0000313" key="2">
    <source>
        <dbReference type="Proteomes" id="UP000032180"/>
    </source>
</evidence>
<reference evidence="2" key="2">
    <citation type="submission" date="2013-12" db="EMBL/GenBank/DDBJ databases">
        <authorList>
            <person name="Yu Y."/>
            <person name="Lee S."/>
            <person name="de Baynast K."/>
            <person name="Wissotski M."/>
            <person name="Liu L."/>
            <person name="Talag J."/>
            <person name="Goicoechea J."/>
            <person name="Angelova A."/>
            <person name="Jetty R."/>
            <person name="Kudrna D."/>
            <person name="Golser W."/>
            <person name="Rivera L."/>
            <person name="Zhang J."/>
            <person name="Wing R."/>
        </authorList>
    </citation>
    <scope>NUCLEOTIDE SEQUENCE</scope>
</reference>
<accession>A0A0D9X3K0</accession>
<sequence>MVANRIGAATNRENIPQSTTLPVQAEVRAPTTTTTKEQPHEAIFRYQAPARTLHKKATTWCAIHKTTEHSLKDCKIVQRVKACTEEYGRRDGRRVFAN</sequence>
<dbReference type="AlphaFoldDB" id="A0A0D9X3K0"/>
<proteinExistence type="predicted"/>
<dbReference type="Proteomes" id="UP000032180">
    <property type="component" value="Chromosome 8"/>
</dbReference>
<keyword evidence="2" id="KW-1185">Reference proteome</keyword>
<protein>
    <submittedName>
        <fullName evidence="1">Uncharacterized protein</fullName>
    </submittedName>
</protein>
<organism evidence="1 2">
    <name type="scientific">Leersia perrieri</name>
    <dbReference type="NCBI Taxonomy" id="77586"/>
    <lineage>
        <taxon>Eukaryota</taxon>
        <taxon>Viridiplantae</taxon>
        <taxon>Streptophyta</taxon>
        <taxon>Embryophyta</taxon>
        <taxon>Tracheophyta</taxon>
        <taxon>Spermatophyta</taxon>
        <taxon>Magnoliopsida</taxon>
        <taxon>Liliopsida</taxon>
        <taxon>Poales</taxon>
        <taxon>Poaceae</taxon>
        <taxon>BOP clade</taxon>
        <taxon>Oryzoideae</taxon>
        <taxon>Oryzeae</taxon>
        <taxon>Oryzinae</taxon>
        <taxon>Leersia</taxon>
    </lineage>
</organism>